<keyword evidence="2" id="KW-1185">Reference proteome</keyword>
<dbReference type="Proteomes" id="UP000633943">
    <property type="component" value="Unassembled WGS sequence"/>
</dbReference>
<organism evidence="1 2">
    <name type="scientific">Aromatoleum bremense</name>
    <dbReference type="NCBI Taxonomy" id="76115"/>
    <lineage>
        <taxon>Bacteria</taxon>
        <taxon>Pseudomonadati</taxon>
        <taxon>Pseudomonadota</taxon>
        <taxon>Betaproteobacteria</taxon>
        <taxon>Rhodocyclales</taxon>
        <taxon>Rhodocyclaceae</taxon>
        <taxon>Aromatoleum</taxon>
    </lineage>
</organism>
<proteinExistence type="predicted"/>
<dbReference type="InterPro" id="IPR045397">
    <property type="entry name" value="TumE-like"/>
</dbReference>
<dbReference type="RefSeq" id="WP_244856926.1">
    <property type="nucleotide sequence ID" value="NZ_CP059467.1"/>
</dbReference>
<comment type="caution">
    <text evidence="1">The sequence shown here is derived from an EMBL/GenBank/DDBJ whole genome shotgun (WGS) entry which is preliminary data.</text>
</comment>
<protein>
    <submittedName>
        <fullName evidence="1">Uncharacterized protein</fullName>
    </submittedName>
</protein>
<reference evidence="1 2" key="1">
    <citation type="submission" date="2019-12" db="EMBL/GenBank/DDBJ databases">
        <title>Comparative genomics gives insights into the taxonomy of the Azoarcus-Aromatoleum group and reveals separate origins of nif in the plant-associated Azoarcus and non-plant-associated Aromatoleum sub-groups.</title>
        <authorList>
            <person name="Lafos M."/>
            <person name="Maluk M."/>
            <person name="Batista M."/>
            <person name="Junghare M."/>
            <person name="Carmona M."/>
            <person name="Faoro H."/>
            <person name="Cruz L.M."/>
            <person name="Battistoni F."/>
            <person name="De Souza E."/>
            <person name="Pedrosa F."/>
            <person name="Chen W.-M."/>
            <person name="Poole P.S."/>
            <person name="Dixon R.A."/>
            <person name="James E.K."/>
        </authorList>
    </citation>
    <scope>NUCLEOTIDE SEQUENCE [LARGE SCALE GENOMIC DNA]</scope>
    <source>
        <strain evidence="1 2">PbN1</strain>
    </source>
</reference>
<dbReference type="EMBL" id="WTVP01000009">
    <property type="protein sequence ID" value="NMG14911.1"/>
    <property type="molecule type" value="Genomic_DNA"/>
</dbReference>
<name>A0ABX1NTA9_9RHOO</name>
<accession>A0ABX1NTA9</accession>
<evidence type="ECO:0000313" key="1">
    <source>
        <dbReference type="EMBL" id="NMG14911.1"/>
    </source>
</evidence>
<dbReference type="Pfam" id="PF20126">
    <property type="entry name" value="TumE"/>
    <property type="match status" value="1"/>
</dbReference>
<evidence type="ECO:0000313" key="2">
    <source>
        <dbReference type="Proteomes" id="UP000633943"/>
    </source>
</evidence>
<gene>
    <name evidence="1" type="ORF">GPA24_04995</name>
</gene>
<sequence>MQATLVRKTRERYGIGIVEVVIWLVPEPVPPSMHHYKYRLVYVVEGLRVVGYDNERGKGDHRHLGAREEPYRFAGPDELIADFWRDVKGAMP</sequence>